<protein>
    <submittedName>
        <fullName evidence="2">Uncharacterized protein</fullName>
    </submittedName>
</protein>
<dbReference type="EMBL" id="DVAD01000014">
    <property type="protein sequence ID" value="HIJ99711.1"/>
    <property type="molecule type" value="Genomic_DNA"/>
</dbReference>
<accession>A0A832V2A7</accession>
<gene>
    <name evidence="2" type="ORF">H1011_02715</name>
</gene>
<proteinExistence type="predicted"/>
<evidence type="ECO:0000256" key="1">
    <source>
        <dbReference type="SAM" id="Phobius"/>
    </source>
</evidence>
<dbReference type="AlphaFoldDB" id="A0A832V2A7"/>
<organism evidence="2 3">
    <name type="scientific">Candidatus Undinarchaeum marinum</name>
    <dbReference type="NCBI Taxonomy" id="2756141"/>
    <lineage>
        <taxon>Archaea</taxon>
        <taxon>Candidatus Undinarchaeota</taxon>
        <taxon>Candidatus Undinarchaeia</taxon>
        <taxon>Candidatus Undinarchaeales</taxon>
        <taxon>Candidatus Undinarchaeaceae</taxon>
        <taxon>Candidatus Undinarchaeum</taxon>
    </lineage>
</organism>
<feature type="transmembrane region" description="Helical" evidence="1">
    <location>
        <begin position="60"/>
        <end position="81"/>
    </location>
</feature>
<keyword evidence="1" id="KW-0812">Transmembrane</keyword>
<name>A0A832V2A7_9ARCH</name>
<comment type="caution">
    <text evidence="2">The sequence shown here is derived from an EMBL/GenBank/DDBJ whole genome shotgun (WGS) entry which is preliminary data.</text>
</comment>
<reference evidence="2 3" key="1">
    <citation type="journal article" name="Nat. Commun.">
        <title>Undinarchaeota illuminate DPANN phylogeny and the impact of gene transfer on archaeal evolution.</title>
        <authorList>
            <person name="Dombrowski N."/>
            <person name="Williams T.A."/>
            <person name="Sun J."/>
            <person name="Woodcroft B.J."/>
            <person name="Lee J.H."/>
            <person name="Minh B.Q."/>
            <person name="Rinke C."/>
            <person name="Spang A."/>
        </authorList>
    </citation>
    <scope>NUCLEOTIDE SEQUENCE [LARGE SCALE GENOMIC DNA]</scope>
    <source>
        <strain evidence="2">MAG_bin17</strain>
    </source>
</reference>
<keyword evidence="1" id="KW-1133">Transmembrane helix</keyword>
<evidence type="ECO:0000313" key="2">
    <source>
        <dbReference type="EMBL" id="HIJ99711.1"/>
    </source>
</evidence>
<feature type="transmembrane region" description="Helical" evidence="1">
    <location>
        <begin position="20"/>
        <end position="48"/>
    </location>
</feature>
<sequence length="141" mass="16694">MFKRTKKFGDRPETEIAIEVGLMFIALFITKIVMAELLILLTIVVLLLANFAVRYERNEWKVFVLGTIVGFTMEWAGDALYHQFTWKQTFVDQTLFGMPLWLPALWGYGFVMMRRIGNVLVHEKRYKRDKPKAYHKLFNKQ</sequence>
<evidence type="ECO:0000313" key="3">
    <source>
        <dbReference type="Proteomes" id="UP000604391"/>
    </source>
</evidence>
<keyword evidence="1" id="KW-0472">Membrane</keyword>
<feature type="transmembrane region" description="Helical" evidence="1">
    <location>
        <begin position="101"/>
        <end position="121"/>
    </location>
</feature>
<dbReference type="Proteomes" id="UP000604391">
    <property type="component" value="Unassembled WGS sequence"/>
</dbReference>
<keyword evidence="3" id="KW-1185">Reference proteome</keyword>